<proteinExistence type="predicted"/>
<dbReference type="InterPro" id="IPR036240">
    <property type="entry name" value="Gp9-like_sf"/>
</dbReference>
<dbReference type="GO" id="GO:0019076">
    <property type="term" value="P:viral release from host cell"/>
    <property type="evidence" value="ECO:0007669"/>
    <property type="project" value="InterPro"/>
</dbReference>
<dbReference type="Proteomes" id="UP000323544">
    <property type="component" value="Segment"/>
</dbReference>
<organism evidence="2 3">
    <name type="scientific">Klebsiella phage vB_KpnM_Potts1</name>
    <dbReference type="NCBI Taxonomy" id="2591366"/>
    <lineage>
        <taxon>Viruses</taxon>
        <taxon>Duplodnaviria</taxon>
        <taxon>Heunggongvirae</taxon>
        <taxon>Uroviricota</taxon>
        <taxon>Caudoviricetes</taxon>
        <taxon>Marfavirus</taxon>
        <taxon>Marfavirus F48</taxon>
    </lineage>
</organism>
<dbReference type="SUPFAM" id="SSF50017">
    <property type="entry name" value="gp9"/>
    <property type="match status" value="1"/>
</dbReference>
<dbReference type="Gene3D" id="2.60.120.640">
    <property type="entry name" value="gp9"/>
    <property type="match status" value="1"/>
</dbReference>
<dbReference type="InterPro" id="IPR008987">
    <property type="entry name" value="Baseplate_struct_prot_Gp9/10_N"/>
</dbReference>
<gene>
    <name evidence="2" type="ORF">POTTS_258</name>
</gene>
<evidence type="ECO:0000259" key="1">
    <source>
        <dbReference type="Pfam" id="PF07880"/>
    </source>
</evidence>
<evidence type="ECO:0000313" key="3">
    <source>
        <dbReference type="Proteomes" id="UP000323544"/>
    </source>
</evidence>
<dbReference type="InterPro" id="IPR027412">
    <property type="entry name" value="Gp9_C_dom_sf"/>
</dbReference>
<evidence type="ECO:0000313" key="2">
    <source>
        <dbReference type="EMBL" id="QEG12867.1"/>
    </source>
</evidence>
<reference evidence="2 3" key="1">
    <citation type="submission" date="2019-04" db="EMBL/GenBank/DDBJ databases">
        <authorList>
            <person name="Potts E."/>
            <person name="Thurgood T.L."/>
            <person name="Sharma R."/>
            <person name="Urrea L."/>
            <person name="Arens D.K."/>
            <person name="Kruger J.L."/>
            <person name="Thompson D.W."/>
            <person name="Grose J.H."/>
        </authorList>
    </citation>
    <scope>NUCLEOTIDE SEQUENCE [LARGE SCALE GENOMIC DNA]</scope>
</reference>
<sequence length="306" mass="33327">MFINISINILRYTMAFTQIPKEVVNVGEIGNASTGDILYDGGVKINNNFSDIFNAFGDQRLFAAADGENTQIIHATGYYQKLSFSDYIDAIHLGTCHDISTNGQKLNVRIAKGNVGEAIYFVNSDGSISEQSSLTIQTTDGDGFASGGDKIEIVSPFTRVEVWCISKDQTGKAVWDYSITSMFGQQHVPLERTFTIDQTGTDIVIAGVREFNSIKLLMSYVATPPGKNIRQSSETLLLVDSSMNQVYSTEYAVIRMGGERGDDEFFYDATYSVNAAGKVVLTVKSNYANARLAVKSIGTQTVGTGI</sequence>
<dbReference type="InterPro" id="IPR027411">
    <property type="entry name" value="Gp9/Gp10_mid_dom_sf"/>
</dbReference>
<name>A0A5B9NF68_9CAUD</name>
<feature type="domain" description="Baseplate structural protein Gp9/Gp10 N-terminal" evidence="1">
    <location>
        <begin position="21"/>
        <end position="183"/>
    </location>
</feature>
<protein>
    <submittedName>
        <fullName evidence="2">Putative baseplate wedge tail fiber connector</fullName>
    </submittedName>
</protein>
<dbReference type="EMBL" id="MN013081">
    <property type="protein sequence ID" value="QEG12867.1"/>
    <property type="molecule type" value="Genomic_DNA"/>
</dbReference>
<dbReference type="Gene3D" id="2.60.40.1680">
    <property type="entry name" value="4-oxalocrotonate tautomerase-like"/>
    <property type="match status" value="1"/>
</dbReference>
<accession>A0A5B9NF68</accession>
<dbReference type="Pfam" id="PF07880">
    <property type="entry name" value="T4_gp9_10_N"/>
    <property type="match status" value="1"/>
</dbReference>
<dbReference type="Gene3D" id="1.20.5.960">
    <property type="entry name" value="Bacteriophage t4 gene product 9 (gp9)"/>
    <property type="match status" value="1"/>
</dbReference>